<dbReference type="Proteomes" id="UP001154282">
    <property type="component" value="Unassembled WGS sequence"/>
</dbReference>
<gene>
    <name evidence="1" type="ORF">LITE_LOCUS44320</name>
</gene>
<keyword evidence="2" id="KW-1185">Reference proteome</keyword>
<organism evidence="1 2">
    <name type="scientific">Linum tenue</name>
    <dbReference type="NCBI Taxonomy" id="586396"/>
    <lineage>
        <taxon>Eukaryota</taxon>
        <taxon>Viridiplantae</taxon>
        <taxon>Streptophyta</taxon>
        <taxon>Embryophyta</taxon>
        <taxon>Tracheophyta</taxon>
        <taxon>Spermatophyta</taxon>
        <taxon>Magnoliopsida</taxon>
        <taxon>eudicotyledons</taxon>
        <taxon>Gunneridae</taxon>
        <taxon>Pentapetalae</taxon>
        <taxon>rosids</taxon>
        <taxon>fabids</taxon>
        <taxon>Malpighiales</taxon>
        <taxon>Linaceae</taxon>
        <taxon>Linum</taxon>
    </lineage>
</organism>
<sequence>MTSSSGGDGDPAREQVATCSCLDRRMTVAAAAMTTWTVEFGGEAWGFEEAGAGGSKCWDRVGALGGRGGRWRTALSCNEWRWSENDDPAVAVAGRWSFVGWGSPAVLG</sequence>
<accession>A0AAV0QQ76</accession>
<name>A0AAV0QQ76_9ROSI</name>
<evidence type="ECO:0000313" key="2">
    <source>
        <dbReference type="Proteomes" id="UP001154282"/>
    </source>
</evidence>
<comment type="caution">
    <text evidence="1">The sequence shown here is derived from an EMBL/GenBank/DDBJ whole genome shotgun (WGS) entry which is preliminary data.</text>
</comment>
<dbReference type="AlphaFoldDB" id="A0AAV0QQ76"/>
<dbReference type="EMBL" id="CAMGYJ010000010">
    <property type="protein sequence ID" value="CAI0547320.1"/>
    <property type="molecule type" value="Genomic_DNA"/>
</dbReference>
<reference evidence="1" key="1">
    <citation type="submission" date="2022-08" db="EMBL/GenBank/DDBJ databases">
        <authorList>
            <person name="Gutierrez-Valencia J."/>
        </authorList>
    </citation>
    <scope>NUCLEOTIDE SEQUENCE</scope>
</reference>
<evidence type="ECO:0000313" key="1">
    <source>
        <dbReference type="EMBL" id="CAI0547320.1"/>
    </source>
</evidence>
<protein>
    <submittedName>
        <fullName evidence="1">Uncharacterized protein</fullName>
    </submittedName>
</protein>
<proteinExistence type="predicted"/>